<dbReference type="STRING" id="632955.GCA_000829675_00990"/>
<dbReference type="InterPro" id="IPR017664">
    <property type="entry name" value="AminoethylPonate_ABC_perm-1"/>
</dbReference>
<keyword evidence="8" id="KW-1185">Reference proteome</keyword>
<feature type="transmembrane region" description="Helical" evidence="5">
    <location>
        <begin position="82"/>
        <end position="104"/>
    </location>
</feature>
<dbReference type="InterPro" id="IPR035906">
    <property type="entry name" value="MetI-like_sf"/>
</dbReference>
<evidence type="ECO:0000313" key="8">
    <source>
        <dbReference type="Proteomes" id="UP000014568"/>
    </source>
</evidence>
<proteinExistence type="inferred from homology"/>
<dbReference type="OrthoDB" id="7056428at2"/>
<dbReference type="RefSeq" id="WP_016655943.1">
    <property type="nucleotide sequence ID" value="NZ_KE340352.1"/>
</dbReference>
<dbReference type="CDD" id="cd06261">
    <property type="entry name" value="TM_PBP2"/>
    <property type="match status" value="2"/>
</dbReference>
<feature type="transmembrane region" description="Helical" evidence="5">
    <location>
        <begin position="531"/>
        <end position="554"/>
    </location>
</feature>
<feature type="transmembrane region" description="Helical" evidence="5">
    <location>
        <begin position="21"/>
        <end position="48"/>
    </location>
</feature>
<dbReference type="SUPFAM" id="SSF161098">
    <property type="entry name" value="MetI-like"/>
    <property type="match status" value="2"/>
</dbReference>
<feature type="transmembrane region" description="Helical" evidence="5">
    <location>
        <begin position="116"/>
        <end position="138"/>
    </location>
</feature>
<name>S3P6K1_9GAMM</name>
<dbReference type="PROSITE" id="PS50928">
    <property type="entry name" value="ABC_TM1"/>
    <property type="match status" value="2"/>
</dbReference>
<feature type="transmembrane region" description="Helical" evidence="5">
    <location>
        <begin position="158"/>
        <end position="178"/>
    </location>
</feature>
<feature type="transmembrane region" description="Helical" evidence="5">
    <location>
        <begin position="304"/>
        <end position="329"/>
    </location>
</feature>
<dbReference type="PANTHER" id="PTHR43496">
    <property type="entry name" value="PROTEIN LPLB"/>
    <property type="match status" value="1"/>
</dbReference>
<evidence type="ECO:0000313" key="7">
    <source>
        <dbReference type="EMBL" id="EPF74496.1"/>
    </source>
</evidence>
<keyword evidence="5" id="KW-0813">Transport</keyword>
<dbReference type="PANTHER" id="PTHR43496:SF1">
    <property type="entry name" value="POLYGALACTURONAN_RHAMNOGALACTURONAN TRANSPORT SYSTEM PERMEASE PROTEIN YTEP"/>
    <property type="match status" value="1"/>
</dbReference>
<dbReference type="InterPro" id="IPR000515">
    <property type="entry name" value="MetI-like"/>
</dbReference>
<dbReference type="eggNOG" id="COG1178">
    <property type="taxonomic scope" value="Bacteria"/>
</dbReference>
<feature type="domain" description="ABC transmembrane type-1" evidence="6">
    <location>
        <begin position="78"/>
        <end position="275"/>
    </location>
</feature>
<evidence type="ECO:0000256" key="5">
    <source>
        <dbReference type="RuleBase" id="RU363032"/>
    </source>
</evidence>
<evidence type="ECO:0000256" key="4">
    <source>
        <dbReference type="ARBA" id="ARBA00023136"/>
    </source>
</evidence>
<dbReference type="NCBIfam" id="TIGR03262">
    <property type="entry name" value="PhnU2"/>
    <property type="match status" value="1"/>
</dbReference>
<keyword evidence="2 5" id="KW-0812">Transmembrane</keyword>
<gene>
    <name evidence="7" type="ORF">F945_01535</name>
</gene>
<evidence type="ECO:0000256" key="2">
    <source>
        <dbReference type="ARBA" id="ARBA00022692"/>
    </source>
</evidence>
<dbReference type="EMBL" id="ATGI01000018">
    <property type="protein sequence ID" value="EPF74496.1"/>
    <property type="molecule type" value="Genomic_DNA"/>
</dbReference>
<dbReference type="HOGENOM" id="CLU_021838_1_2_6"/>
<feature type="transmembrane region" description="Helical" evidence="5">
    <location>
        <begin position="393"/>
        <end position="419"/>
    </location>
</feature>
<dbReference type="GO" id="GO:0005886">
    <property type="term" value="C:plasma membrane"/>
    <property type="evidence" value="ECO:0007669"/>
    <property type="project" value="UniProtKB-SubCell"/>
</dbReference>
<comment type="similarity">
    <text evidence="5">Belongs to the binding-protein-dependent transport system permease family.</text>
</comment>
<dbReference type="GO" id="GO:0055085">
    <property type="term" value="P:transmembrane transport"/>
    <property type="evidence" value="ECO:0007669"/>
    <property type="project" value="InterPro"/>
</dbReference>
<dbReference type="PATRIC" id="fig|421052.3.peg.1493"/>
<feature type="transmembrane region" description="Helical" evidence="5">
    <location>
        <begin position="425"/>
        <end position="445"/>
    </location>
</feature>
<sequence length="571" mass="63186">MLNQTTAEALLKSKHYRRPRYGLAASVLLFIAALFLTLSLIAPLLLLLQSALLDEQQNFIGLKNFAEYFSNVTLLSSIVNSLWIAMSATLITVSLASIYAFALVNSQIRAKAFFKGVALLPILAPSILPSLALVYLFGQQGILKGALGNVEIYGPLGILISYCFWLFPAVLMLMMSAMRHIDQRLIEAAQSLGKTPLQIHLSVTLPTISYAMVSACLVAFTYVMTDFGIPKVIGGSFNMMALDVYKQIIGQQNLSMGAVISILLLCPAIMAFIFDRYQRHRQQRYQNVQIQPYRISKQPVFDKVLFGFCTVIAASILLIILTAIVASFIRYWPYDLSLTLSHYRFEYVDGGGWDSYFNSIKLALLSTGFGTVIIFIIALLSSRFKGHPLLKNYIQILVLLPLAVPGLVLGIAYILFFNAAQNPVAMLYGGMSLLVLSTIIHYYTVPHLTLSNAIQQIPTQLDHVGQSLGRSNWTMLSKVYLPLTFPALCDVMLYLFVNAMTTVSAAIFLYSPDTSLAAVAVLNMDDAGDTVAAVAMSILILMTSVVVKLLHWLLTHRLMSTSQHWREQSSD</sequence>
<dbReference type="Gene3D" id="1.10.3720.10">
    <property type="entry name" value="MetI-like"/>
    <property type="match status" value="2"/>
</dbReference>
<dbReference type="Pfam" id="PF00528">
    <property type="entry name" value="BPD_transp_1"/>
    <property type="match status" value="2"/>
</dbReference>
<feature type="transmembrane region" description="Helical" evidence="5">
    <location>
        <begin position="199"/>
        <end position="223"/>
    </location>
</feature>
<reference evidence="7 8" key="1">
    <citation type="submission" date="2013-06" db="EMBL/GenBank/DDBJ databases">
        <title>The Genome Sequence of Acinetobacter rudis CIP 110305.</title>
        <authorList>
            <consortium name="The Broad Institute Genome Sequencing Platform"/>
            <consortium name="The Broad Institute Genome Sequencing Center for Infectious Disease"/>
            <person name="Cerqueira G."/>
            <person name="Feldgarden M."/>
            <person name="Courvalin P."/>
            <person name="Perichon B."/>
            <person name="Grillot-Courvalin C."/>
            <person name="Clermont D."/>
            <person name="Rocha E."/>
            <person name="Yoon E.-J."/>
            <person name="Nemec A."/>
            <person name="Young S.K."/>
            <person name="Zeng Q."/>
            <person name="Gargeya S."/>
            <person name="Fitzgerald M."/>
            <person name="Abouelleil A."/>
            <person name="Alvarado L."/>
            <person name="Berlin A.M."/>
            <person name="Chapman S.B."/>
            <person name="Dewar J."/>
            <person name="Goldberg J."/>
            <person name="Griggs A."/>
            <person name="Gujja S."/>
            <person name="Hansen M."/>
            <person name="Howarth C."/>
            <person name="Imamovic A."/>
            <person name="Larimer J."/>
            <person name="McCowan C."/>
            <person name="Murphy C."/>
            <person name="Pearson M."/>
            <person name="Priest M."/>
            <person name="Roberts A."/>
            <person name="Saif S."/>
            <person name="Shea T."/>
            <person name="Sykes S."/>
            <person name="Wortman J."/>
            <person name="Nusbaum C."/>
            <person name="Birren B."/>
        </authorList>
    </citation>
    <scope>NUCLEOTIDE SEQUENCE [LARGE SCALE GENOMIC DNA]</scope>
    <source>
        <strain evidence="7 8">CIP 110305</strain>
    </source>
</reference>
<accession>S3P6K1</accession>
<evidence type="ECO:0000256" key="1">
    <source>
        <dbReference type="ARBA" id="ARBA00004651"/>
    </source>
</evidence>
<dbReference type="Proteomes" id="UP000014568">
    <property type="component" value="Unassembled WGS sequence"/>
</dbReference>
<comment type="subcellular location">
    <subcellularLocation>
        <location evidence="1 5">Cell membrane</location>
        <topology evidence="1 5">Multi-pass membrane protein</topology>
    </subcellularLocation>
</comment>
<organism evidence="7 8">
    <name type="scientific">Acinetobacter rudis CIP 110305</name>
    <dbReference type="NCBI Taxonomy" id="421052"/>
    <lineage>
        <taxon>Bacteria</taxon>
        <taxon>Pseudomonadati</taxon>
        <taxon>Pseudomonadota</taxon>
        <taxon>Gammaproteobacteria</taxon>
        <taxon>Moraxellales</taxon>
        <taxon>Moraxellaceae</taxon>
        <taxon>Acinetobacter</taxon>
    </lineage>
</organism>
<feature type="domain" description="ABC transmembrane type-1" evidence="6">
    <location>
        <begin position="356"/>
        <end position="551"/>
    </location>
</feature>
<protein>
    <submittedName>
        <fullName evidence="7">Iron(III) transport system permease</fullName>
    </submittedName>
</protein>
<evidence type="ECO:0000259" key="6">
    <source>
        <dbReference type="PROSITE" id="PS50928"/>
    </source>
</evidence>
<dbReference type="AlphaFoldDB" id="S3P6K1"/>
<feature type="transmembrane region" description="Helical" evidence="5">
    <location>
        <begin position="254"/>
        <end position="274"/>
    </location>
</feature>
<keyword evidence="4 5" id="KW-0472">Membrane</keyword>
<feature type="transmembrane region" description="Helical" evidence="5">
    <location>
        <begin position="362"/>
        <end position="381"/>
    </location>
</feature>
<evidence type="ECO:0000256" key="3">
    <source>
        <dbReference type="ARBA" id="ARBA00022989"/>
    </source>
</evidence>
<comment type="caution">
    <text evidence="7">The sequence shown here is derived from an EMBL/GenBank/DDBJ whole genome shotgun (WGS) entry which is preliminary data.</text>
</comment>
<keyword evidence="3 5" id="KW-1133">Transmembrane helix</keyword>